<gene>
    <name evidence="1" type="ORF">BCF44_11356</name>
</gene>
<comment type="caution">
    <text evidence="1">The sequence shown here is derived from an EMBL/GenBank/DDBJ whole genome shotgun (WGS) entry which is preliminary data.</text>
</comment>
<accession>A0A3E0H6U9</accession>
<keyword evidence="2" id="KW-1185">Reference proteome</keyword>
<evidence type="ECO:0008006" key="3">
    <source>
        <dbReference type="Google" id="ProtNLM"/>
    </source>
</evidence>
<dbReference type="RefSeq" id="WP_116178557.1">
    <property type="nucleotide sequence ID" value="NZ_CP144375.1"/>
</dbReference>
<evidence type="ECO:0000313" key="2">
    <source>
        <dbReference type="Proteomes" id="UP000256269"/>
    </source>
</evidence>
<dbReference type="EMBL" id="QUNO01000013">
    <property type="protein sequence ID" value="REH39201.1"/>
    <property type="molecule type" value="Genomic_DNA"/>
</dbReference>
<dbReference type="Gene3D" id="1.10.10.2910">
    <property type="match status" value="1"/>
</dbReference>
<dbReference type="OrthoDB" id="4144896at2"/>
<dbReference type="AlphaFoldDB" id="A0A3E0H6U9"/>
<protein>
    <recommendedName>
        <fullName evidence="3">Zn-dependent peptidase ImmA (M78 family)</fullName>
    </recommendedName>
</protein>
<proteinExistence type="predicted"/>
<sequence>MGPWARRRRTKESVASERELRRRCRRLLRELDIQPPLDIRDFCARLAKLRGRPIKLVPYPIWADGPFGVWLKAERTDYIFYQRDTTESHQRHIILHEVGHLLADHPSDDEGGDLSEVLGLPDGQLPVIAGRARYRTSYDDQEEREAETIATIILEWAAVLDAAGIPPTSGPTEAVDAALSDRLGWL</sequence>
<organism evidence="1 2">
    <name type="scientific">Kutzneria buriramensis</name>
    <dbReference type="NCBI Taxonomy" id="1045776"/>
    <lineage>
        <taxon>Bacteria</taxon>
        <taxon>Bacillati</taxon>
        <taxon>Actinomycetota</taxon>
        <taxon>Actinomycetes</taxon>
        <taxon>Pseudonocardiales</taxon>
        <taxon>Pseudonocardiaceae</taxon>
        <taxon>Kutzneria</taxon>
    </lineage>
</organism>
<dbReference type="Proteomes" id="UP000256269">
    <property type="component" value="Unassembled WGS sequence"/>
</dbReference>
<reference evidence="1 2" key="1">
    <citation type="submission" date="2018-08" db="EMBL/GenBank/DDBJ databases">
        <title>Genomic Encyclopedia of Archaeal and Bacterial Type Strains, Phase II (KMG-II): from individual species to whole genera.</title>
        <authorList>
            <person name="Goeker M."/>
        </authorList>
    </citation>
    <scope>NUCLEOTIDE SEQUENCE [LARGE SCALE GENOMIC DNA]</scope>
    <source>
        <strain evidence="1 2">DSM 45791</strain>
    </source>
</reference>
<name>A0A3E0H6U9_9PSEU</name>
<evidence type="ECO:0000313" key="1">
    <source>
        <dbReference type="EMBL" id="REH39201.1"/>
    </source>
</evidence>